<accession>A0A0F4VKE6</accession>
<dbReference type="InterPro" id="IPR004107">
    <property type="entry name" value="Integrase_SAM-like_N"/>
</dbReference>
<name>A0A0F4VKE6_9HYPH</name>
<dbReference type="PANTHER" id="PTHR30349">
    <property type="entry name" value="PHAGE INTEGRASE-RELATED"/>
    <property type="match status" value="1"/>
</dbReference>
<evidence type="ECO:0000259" key="6">
    <source>
        <dbReference type="PROSITE" id="PS51900"/>
    </source>
</evidence>
<dbReference type="GO" id="GO:0006310">
    <property type="term" value="P:DNA recombination"/>
    <property type="evidence" value="ECO:0007669"/>
    <property type="project" value="UniProtKB-KW"/>
</dbReference>
<sequence length="318" mass="36535">METQKQKKVEYKDTIGLFLEMMGSERAASVNTLTSYKSDLEEVQLFLDDDDLLLSKASSDNLISYLNHLSQRKLKASSQRRKISAIRQFYNFLCCEGLRKDNPSETLQFPKKNHTLPKTLHKNAIADLLKQAKIESEDPSPGQWKRIRMFLLIELLYSTGMRVSELVTLSSHTLNLEERIMIIKGKGNRERFVIFSPSSLCALQIYKKMCSTMEMTKDSPWLFPSSTKTGHLSRQVFARDLKELASRANIRTKNISPHIIRHAFASHLLEGGADLRTIQILLGHIDISTTQIYTHLLPDKLQKLVQDYHPLAKKLQKY</sequence>
<dbReference type="NCBIfam" id="NF001399">
    <property type="entry name" value="PRK00283.1"/>
    <property type="match status" value="1"/>
</dbReference>
<evidence type="ECO:0000259" key="5">
    <source>
        <dbReference type="PROSITE" id="PS51898"/>
    </source>
</evidence>
<keyword evidence="2 4" id="KW-0238">DNA-binding</keyword>
<dbReference type="InterPro" id="IPR013762">
    <property type="entry name" value="Integrase-like_cat_sf"/>
</dbReference>
<protein>
    <submittedName>
        <fullName evidence="7">Tyrosine recombinase XerD</fullName>
    </submittedName>
</protein>
<dbReference type="InterPro" id="IPR010998">
    <property type="entry name" value="Integrase_recombinase_N"/>
</dbReference>
<dbReference type="Gene3D" id="1.10.443.10">
    <property type="entry name" value="Intergrase catalytic core"/>
    <property type="match status" value="1"/>
</dbReference>
<feature type="domain" description="Core-binding (CB)" evidence="6">
    <location>
        <begin position="9"/>
        <end position="94"/>
    </location>
</feature>
<dbReference type="Proteomes" id="UP000033731">
    <property type="component" value="Unassembled WGS sequence"/>
</dbReference>
<evidence type="ECO:0000313" key="8">
    <source>
        <dbReference type="Proteomes" id="UP000033731"/>
    </source>
</evidence>
<proteinExistence type="predicted"/>
<feature type="domain" description="Tyr recombinase" evidence="5">
    <location>
        <begin position="115"/>
        <end position="306"/>
    </location>
</feature>
<evidence type="ECO:0000256" key="3">
    <source>
        <dbReference type="ARBA" id="ARBA00023172"/>
    </source>
</evidence>
<comment type="caution">
    <text evidence="7">The sequence shown here is derived from an EMBL/GenBank/DDBJ whole genome shotgun (WGS) entry which is preliminary data.</text>
</comment>
<keyword evidence="8" id="KW-1185">Reference proteome</keyword>
<dbReference type="SUPFAM" id="SSF56349">
    <property type="entry name" value="DNA breaking-rejoining enzymes"/>
    <property type="match status" value="1"/>
</dbReference>
<evidence type="ECO:0000256" key="4">
    <source>
        <dbReference type="PROSITE-ProRule" id="PRU01248"/>
    </source>
</evidence>
<dbReference type="InterPro" id="IPR002104">
    <property type="entry name" value="Integrase_catalytic"/>
</dbReference>
<dbReference type="GO" id="GO:0003677">
    <property type="term" value="F:DNA binding"/>
    <property type="evidence" value="ECO:0007669"/>
    <property type="project" value="UniProtKB-UniRule"/>
</dbReference>
<dbReference type="InterPro" id="IPR050090">
    <property type="entry name" value="Tyrosine_recombinase_XerCD"/>
</dbReference>
<dbReference type="InterPro" id="IPR011010">
    <property type="entry name" value="DNA_brk_join_enz"/>
</dbReference>
<dbReference type="PANTHER" id="PTHR30349:SF90">
    <property type="entry name" value="TYROSINE RECOMBINASE XERD"/>
    <property type="match status" value="1"/>
</dbReference>
<keyword evidence="1" id="KW-0229">DNA integration</keyword>
<dbReference type="EMBL" id="JMTK01000002">
    <property type="protein sequence ID" value="KJZ81956.1"/>
    <property type="molecule type" value="Genomic_DNA"/>
</dbReference>
<dbReference type="AlphaFoldDB" id="A0A0F4VKE6"/>
<dbReference type="RefSeq" id="WP_080731955.1">
    <property type="nucleotide sequence ID" value="NZ_JMTK01000002.1"/>
</dbReference>
<gene>
    <name evidence="7" type="ORF">DJ66_0686</name>
</gene>
<evidence type="ECO:0000313" key="7">
    <source>
        <dbReference type="EMBL" id="KJZ81956.1"/>
    </source>
</evidence>
<dbReference type="Pfam" id="PF00589">
    <property type="entry name" value="Phage_integrase"/>
    <property type="match status" value="1"/>
</dbReference>
<dbReference type="PROSITE" id="PS51900">
    <property type="entry name" value="CB"/>
    <property type="match status" value="1"/>
</dbReference>
<organism evidence="7 8">
    <name type="scientific">Candidatus Liberibacter solanacearum</name>
    <dbReference type="NCBI Taxonomy" id="556287"/>
    <lineage>
        <taxon>Bacteria</taxon>
        <taxon>Pseudomonadati</taxon>
        <taxon>Pseudomonadota</taxon>
        <taxon>Alphaproteobacteria</taxon>
        <taxon>Hyphomicrobiales</taxon>
        <taxon>Rhizobiaceae</taxon>
        <taxon>Liberibacter</taxon>
    </lineage>
</organism>
<evidence type="ECO:0000256" key="2">
    <source>
        <dbReference type="ARBA" id="ARBA00023125"/>
    </source>
</evidence>
<dbReference type="PATRIC" id="fig|556287.9.peg.712"/>
<dbReference type="Gene3D" id="1.10.150.130">
    <property type="match status" value="1"/>
</dbReference>
<dbReference type="InterPro" id="IPR044068">
    <property type="entry name" value="CB"/>
</dbReference>
<reference evidence="7 8" key="1">
    <citation type="journal article" date="2015" name="Phytopathology">
        <title>Genomes of Candidatus Liberibacter solanacearum haplotype A from New Zealand and the USA suggest significant genome plasticity in the species.</title>
        <authorList>
            <person name="Thompson S.M."/>
            <person name="Johnson C.P."/>
            <person name="Lu A.Y."/>
            <person name="Frampton R.A."/>
            <person name="Sullivan K.L."/>
            <person name="Fiers M.W."/>
            <person name="Crowhurst R.N."/>
            <person name="Pitman A.R."/>
            <person name="Scott I."/>
            <person name="Gudmestad N.C."/>
            <person name="Smith G.R."/>
        </authorList>
    </citation>
    <scope>NUCLEOTIDE SEQUENCE [LARGE SCALE GENOMIC DNA]</scope>
    <source>
        <strain evidence="7 8">LsoNZ1</strain>
    </source>
</reference>
<dbReference type="GO" id="GO:0015074">
    <property type="term" value="P:DNA integration"/>
    <property type="evidence" value="ECO:0007669"/>
    <property type="project" value="UniProtKB-KW"/>
</dbReference>
<evidence type="ECO:0000256" key="1">
    <source>
        <dbReference type="ARBA" id="ARBA00022908"/>
    </source>
</evidence>
<dbReference type="PROSITE" id="PS51898">
    <property type="entry name" value="TYR_RECOMBINASE"/>
    <property type="match status" value="1"/>
</dbReference>
<dbReference type="Pfam" id="PF02899">
    <property type="entry name" value="Phage_int_SAM_1"/>
    <property type="match status" value="1"/>
</dbReference>
<keyword evidence="3" id="KW-0233">DNA recombination</keyword>